<dbReference type="InParanoid" id="I1C1N6"/>
<evidence type="ECO:0000313" key="2">
    <source>
        <dbReference type="Proteomes" id="UP000009138"/>
    </source>
</evidence>
<gene>
    <name evidence="1" type="ORF">RO3G_07071</name>
</gene>
<keyword evidence="2" id="KW-1185">Reference proteome</keyword>
<proteinExistence type="predicted"/>
<dbReference type="Proteomes" id="UP000009138">
    <property type="component" value="Unassembled WGS sequence"/>
</dbReference>
<accession>I1C1N6</accession>
<name>I1C1N6_RHIO9</name>
<sequence>MFPKYIESQDKDQNLPRSWNPKEVIRSGIQITPHLYYNSINAPSCASPVDTMYIPESLATFWYCQVCKKVYSFRKHQAIQHMESHHQ</sequence>
<dbReference type="EMBL" id="CH476736">
    <property type="protein sequence ID" value="EIE82366.1"/>
    <property type="molecule type" value="Genomic_DNA"/>
</dbReference>
<dbReference type="OrthoDB" id="2221248at2759"/>
<dbReference type="VEuPathDB" id="FungiDB:RO3G_07071"/>
<organism evidence="1 2">
    <name type="scientific">Rhizopus delemar (strain RA 99-880 / ATCC MYA-4621 / FGSC 9543 / NRRL 43880)</name>
    <name type="common">Mucormycosis agent</name>
    <name type="synonym">Rhizopus arrhizus var. delemar</name>
    <dbReference type="NCBI Taxonomy" id="246409"/>
    <lineage>
        <taxon>Eukaryota</taxon>
        <taxon>Fungi</taxon>
        <taxon>Fungi incertae sedis</taxon>
        <taxon>Mucoromycota</taxon>
        <taxon>Mucoromycotina</taxon>
        <taxon>Mucoromycetes</taxon>
        <taxon>Mucorales</taxon>
        <taxon>Mucorineae</taxon>
        <taxon>Rhizopodaceae</taxon>
        <taxon>Rhizopus</taxon>
    </lineage>
</organism>
<evidence type="ECO:0000313" key="1">
    <source>
        <dbReference type="EMBL" id="EIE82366.1"/>
    </source>
</evidence>
<dbReference type="RefSeq" id="XP_067517762.1">
    <property type="nucleotide sequence ID" value="XM_067661661.1"/>
</dbReference>
<dbReference type="AlphaFoldDB" id="I1C1N6"/>
<dbReference type="GeneID" id="93614042"/>
<protein>
    <submittedName>
        <fullName evidence="1">Uncharacterized protein</fullName>
    </submittedName>
</protein>
<dbReference type="STRING" id="246409.I1C1N6"/>
<reference evidence="1 2" key="1">
    <citation type="journal article" date="2009" name="PLoS Genet.">
        <title>Genomic analysis of the basal lineage fungus Rhizopus oryzae reveals a whole-genome duplication.</title>
        <authorList>
            <person name="Ma L.-J."/>
            <person name="Ibrahim A.S."/>
            <person name="Skory C."/>
            <person name="Grabherr M.G."/>
            <person name="Burger G."/>
            <person name="Butler M."/>
            <person name="Elias M."/>
            <person name="Idnurm A."/>
            <person name="Lang B.F."/>
            <person name="Sone T."/>
            <person name="Abe A."/>
            <person name="Calvo S.E."/>
            <person name="Corrochano L.M."/>
            <person name="Engels R."/>
            <person name="Fu J."/>
            <person name="Hansberg W."/>
            <person name="Kim J.-M."/>
            <person name="Kodira C.D."/>
            <person name="Koehrsen M.J."/>
            <person name="Liu B."/>
            <person name="Miranda-Saavedra D."/>
            <person name="O'Leary S."/>
            <person name="Ortiz-Castellanos L."/>
            <person name="Poulter R."/>
            <person name="Rodriguez-Romero J."/>
            <person name="Ruiz-Herrera J."/>
            <person name="Shen Y.-Q."/>
            <person name="Zeng Q."/>
            <person name="Galagan J."/>
            <person name="Birren B.W."/>
            <person name="Cuomo C.A."/>
            <person name="Wickes B.L."/>
        </authorList>
    </citation>
    <scope>NUCLEOTIDE SEQUENCE [LARGE SCALE GENOMIC DNA]</scope>
    <source>
        <strain evidence="2">RA 99-880 / ATCC MYA-4621 / FGSC 9543 / NRRL 43880</strain>
    </source>
</reference>